<dbReference type="Proteomes" id="UP001170310">
    <property type="component" value="Unassembled WGS sequence"/>
</dbReference>
<protein>
    <submittedName>
        <fullName evidence="1">Uncharacterized protein</fullName>
    </submittedName>
</protein>
<feature type="non-terminal residue" evidence="1">
    <location>
        <position position="1"/>
    </location>
</feature>
<dbReference type="AlphaFoldDB" id="A0AAW7YSD4"/>
<sequence>SAPSVRIDGGELSHVSATGEILDGKVTGSYLWEWFNSAYYCSGSTTVKGRILSEQEAASAELGEFDLTPPHPLLSPAENTTAHTFTVMAKQAEQV</sequence>
<name>A0AAW7YSD4_9STAP</name>
<comment type="caution">
    <text evidence="1">The sequence shown here is derived from an EMBL/GenBank/DDBJ whole genome shotgun (WGS) entry which is preliminary data.</text>
</comment>
<evidence type="ECO:0000313" key="1">
    <source>
        <dbReference type="EMBL" id="MDO6575121.1"/>
    </source>
</evidence>
<reference evidence="1" key="1">
    <citation type="submission" date="2023-07" db="EMBL/GenBank/DDBJ databases">
        <title>Genome content predicts the carbon catabolic preferences of heterotrophic bacteria.</title>
        <authorList>
            <person name="Gralka M."/>
        </authorList>
    </citation>
    <scope>NUCLEOTIDE SEQUENCE</scope>
    <source>
        <strain evidence="1">E2R20</strain>
    </source>
</reference>
<gene>
    <name evidence="1" type="ORF">Q4528_13480</name>
</gene>
<organism evidence="1 2">
    <name type="scientific">Staphylococcus pasteuri_A</name>
    <dbReference type="NCBI Taxonomy" id="3062664"/>
    <lineage>
        <taxon>Bacteria</taxon>
        <taxon>Bacillati</taxon>
        <taxon>Bacillota</taxon>
        <taxon>Bacilli</taxon>
        <taxon>Bacillales</taxon>
        <taxon>Staphylococcaceae</taxon>
        <taxon>Staphylococcus</taxon>
    </lineage>
</organism>
<proteinExistence type="predicted"/>
<accession>A0AAW7YSD4</accession>
<dbReference type="RefSeq" id="WP_303522042.1">
    <property type="nucleotide sequence ID" value="NZ_JAUOQO010000235.1"/>
</dbReference>
<keyword evidence="2" id="KW-1185">Reference proteome</keyword>
<dbReference type="EMBL" id="JAUOQO010000235">
    <property type="protein sequence ID" value="MDO6575121.1"/>
    <property type="molecule type" value="Genomic_DNA"/>
</dbReference>
<feature type="non-terminal residue" evidence="1">
    <location>
        <position position="95"/>
    </location>
</feature>
<evidence type="ECO:0000313" key="2">
    <source>
        <dbReference type="Proteomes" id="UP001170310"/>
    </source>
</evidence>